<dbReference type="Gene3D" id="1.10.1660.10">
    <property type="match status" value="1"/>
</dbReference>
<evidence type="ECO:0000256" key="2">
    <source>
        <dbReference type="ARBA" id="ARBA00023125"/>
    </source>
</evidence>
<evidence type="ECO:0000313" key="8">
    <source>
        <dbReference type="Proteomes" id="UP000324194"/>
    </source>
</evidence>
<dbReference type="PANTHER" id="PTHR30204:SF90">
    <property type="entry name" value="HTH-TYPE TRANSCRIPTIONAL ACTIVATOR MTA"/>
    <property type="match status" value="1"/>
</dbReference>
<dbReference type="SUPFAM" id="SSF46955">
    <property type="entry name" value="Putative DNA-binding domain"/>
    <property type="match status" value="1"/>
</dbReference>
<dbReference type="SUPFAM" id="SSF89082">
    <property type="entry name" value="Antibiotic binding domain of TipA-like multidrug resistance regulators"/>
    <property type="match status" value="1"/>
</dbReference>
<dbReference type="AlphaFoldDB" id="A0A5E4PFW6"/>
<dbReference type="EMBL" id="LR699119">
    <property type="protein sequence ID" value="VVC75734.1"/>
    <property type="molecule type" value="Genomic_DNA"/>
</dbReference>
<evidence type="ECO:0000256" key="4">
    <source>
        <dbReference type="ARBA" id="ARBA00023163"/>
    </source>
</evidence>
<dbReference type="PRINTS" id="PR00040">
    <property type="entry name" value="HTHMERR"/>
</dbReference>
<dbReference type="Proteomes" id="UP000324194">
    <property type="component" value="Chromosome 1"/>
</dbReference>
<dbReference type="InterPro" id="IPR009061">
    <property type="entry name" value="DNA-bd_dom_put_sf"/>
</dbReference>
<evidence type="ECO:0000259" key="6">
    <source>
        <dbReference type="PROSITE" id="PS50937"/>
    </source>
</evidence>
<feature type="coiled-coil region" evidence="5">
    <location>
        <begin position="77"/>
        <end position="104"/>
    </location>
</feature>
<keyword evidence="1" id="KW-0805">Transcription regulation</keyword>
<dbReference type="OrthoDB" id="9802944at2"/>
<dbReference type="Pfam" id="PF07739">
    <property type="entry name" value="TipAS"/>
    <property type="match status" value="1"/>
</dbReference>
<dbReference type="GO" id="GO:0003700">
    <property type="term" value="F:DNA-binding transcription factor activity"/>
    <property type="evidence" value="ECO:0007669"/>
    <property type="project" value="InterPro"/>
</dbReference>
<keyword evidence="2" id="KW-0238">DNA-binding</keyword>
<dbReference type="InterPro" id="IPR000551">
    <property type="entry name" value="MerR-type_HTH_dom"/>
</dbReference>
<evidence type="ECO:0000313" key="7">
    <source>
        <dbReference type="EMBL" id="VVC75734.1"/>
    </source>
</evidence>
<dbReference type="PANTHER" id="PTHR30204">
    <property type="entry name" value="REDOX-CYCLING DRUG-SENSING TRANSCRIPTIONAL ACTIVATOR SOXR"/>
    <property type="match status" value="1"/>
</dbReference>
<evidence type="ECO:0000256" key="1">
    <source>
        <dbReference type="ARBA" id="ARBA00023015"/>
    </source>
</evidence>
<gene>
    <name evidence="7" type="primary">mta_2</name>
    <name evidence="7" type="ORF">AQUSIP_10280</name>
</gene>
<name>A0A5E4PFW6_9COXI</name>
<evidence type="ECO:0000256" key="3">
    <source>
        <dbReference type="ARBA" id="ARBA00023159"/>
    </source>
</evidence>
<keyword evidence="8" id="KW-1185">Reference proteome</keyword>
<dbReference type="PROSITE" id="PS50937">
    <property type="entry name" value="HTH_MERR_2"/>
    <property type="match status" value="1"/>
</dbReference>
<keyword evidence="5" id="KW-0175">Coiled coil</keyword>
<keyword evidence="3" id="KW-0010">Activator</keyword>
<dbReference type="KEGG" id="asip:AQUSIP_10280"/>
<feature type="domain" description="HTH merR-type" evidence="6">
    <location>
        <begin position="2"/>
        <end position="71"/>
    </location>
</feature>
<dbReference type="InterPro" id="IPR036244">
    <property type="entry name" value="TipA-like_antibiotic-bd"/>
</dbReference>
<dbReference type="GO" id="GO:0003677">
    <property type="term" value="F:DNA binding"/>
    <property type="evidence" value="ECO:0007669"/>
    <property type="project" value="UniProtKB-KW"/>
</dbReference>
<reference evidence="7 8" key="1">
    <citation type="submission" date="2019-08" db="EMBL/GenBank/DDBJ databases">
        <authorList>
            <person name="Guy L."/>
        </authorList>
    </citation>
    <scope>NUCLEOTIDE SEQUENCE [LARGE SCALE GENOMIC DNA]</scope>
    <source>
        <strain evidence="7 8">SGT-108</strain>
    </source>
</reference>
<keyword evidence="4" id="KW-0804">Transcription</keyword>
<proteinExistence type="predicted"/>
<dbReference type="CDD" id="cd01106">
    <property type="entry name" value="HTH_TipAL-Mta"/>
    <property type="match status" value="1"/>
</dbReference>
<accession>A0A5E4PFW6</accession>
<organism evidence="7 8">
    <name type="scientific">Aquicella siphonis</name>
    <dbReference type="NCBI Taxonomy" id="254247"/>
    <lineage>
        <taxon>Bacteria</taxon>
        <taxon>Pseudomonadati</taxon>
        <taxon>Pseudomonadota</taxon>
        <taxon>Gammaproteobacteria</taxon>
        <taxon>Legionellales</taxon>
        <taxon>Coxiellaceae</taxon>
        <taxon>Aquicella</taxon>
    </lineage>
</organism>
<dbReference type="InterPro" id="IPR047057">
    <property type="entry name" value="MerR_fam"/>
</dbReference>
<dbReference type="Pfam" id="PF13411">
    <property type="entry name" value="MerR_1"/>
    <property type="match status" value="1"/>
</dbReference>
<dbReference type="Gene3D" id="1.10.490.50">
    <property type="entry name" value="Antibiotic binding domain of TipA-like multidrug resistance regulators"/>
    <property type="match status" value="1"/>
</dbReference>
<dbReference type="InterPro" id="IPR012925">
    <property type="entry name" value="TipAS_dom"/>
</dbReference>
<dbReference type="RefSeq" id="WP_148339015.1">
    <property type="nucleotide sequence ID" value="NZ_LR699119.1"/>
</dbReference>
<evidence type="ECO:0000256" key="5">
    <source>
        <dbReference type="SAM" id="Coils"/>
    </source>
</evidence>
<dbReference type="SMART" id="SM00422">
    <property type="entry name" value="HTH_MERR"/>
    <property type="match status" value="1"/>
</dbReference>
<sequence length="250" mass="29983">MAYTVKKLAKLSGVSIRTLHFYDEIGLLKPAYYGDNRYRYYQEEQLLMLQQILFYRELGFALDDIQRIIDSDDFNQIDALNSHRQVLERNLDRTKQLIKTIDKTIDHLRGKTTMKNEELYYGFDSERQKQYEKDLVKEGVVTQRFMDEYRKKIDKWSQEEKDRFIEEGRLINQDLIHAIENHLRPDSSEVQTIIKKHHGWVGWTPTREGYIGLSEKYLTPEFRQFYEKLHPGLTEFIVEAMKIFANRELS</sequence>
<protein>
    <submittedName>
        <fullName evidence="7">HTH-type transcriptional activator mta</fullName>
    </submittedName>
</protein>